<dbReference type="RefSeq" id="WP_316556812.1">
    <property type="nucleotide sequence ID" value="NZ_CP131059.1"/>
</dbReference>
<dbReference type="EMBL" id="CP131059">
    <property type="protein sequence ID" value="WNY23671.1"/>
    <property type="molecule type" value="Genomic_DNA"/>
</dbReference>
<evidence type="ECO:0000313" key="1">
    <source>
        <dbReference type="EMBL" id="WNY23671.1"/>
    </source>
</evidence>
<accession>A0AA96V945</accession>
<organism evidence="1 2">
    <name type="scientific">Methanimicrococcus hongohii</name>
    <dbReference type="NCBI Taxonomy" id="3028295"/>
    <lineage>
        <taxon>Archaea</taxon>
        <taxon>Methanobacteriati</taxon>
        <taxon>Methanobacteriota</taxon>
        <taxon>Stenosarchaea group</taxon>
        <taxon>Methanomicrobia</taxon>
        <taxon>Methanosarcinales</taxon>
        <taxon>Methanosarcinaceae</taxon>
        <taxon>Methanimicrococcus</taxon>
    </lineage>
</organism>
<dbReference type="AlphaFoldDB" id="A0AA96V945"/>
<reference evidence="1 2" key="1">
    <citation type="submission" date="2023-07" db="EMBL/GenBank/DDBJ databases">
        <title>Closed genoem sequence of Methanomicrococcus sp. Hf6.</title>
        <authorList>
            <person name="Poehlein A."/>
            <person name="Protasov E."/>
            <person name="Platt K."/>
            <person name="Reeh H."/>
            <person name="Daniel R."/>
            <person name="Brune A."/>
        </authorList>
    </citation>
    <scope>NUCLEOTIDE SEQUENCE [LARGE SCALE GENOMIC DNA]</scope>
    <source>
        <strain evidence="1 2">Hf6</strain>
    </source>
</reference>
<dbReference type="KEGG" id="mehf:MmiHf6_09840"/>
<keyword evidence="2" id="KW-1185">Reference proteome</keyword>
<dbReference type="GeneID" id="85195527"/>
<protein>
    <submittedName>
        <fullName evidence="1">Uncharacterized protein</fullName>
    </submittedName>
</protein>
<gene>
    <name evidence="1" type="ORF">MmiHf6_09840</name>
</gene>
<sequence>MIKHKFIWVFACFALVALLSLSAASQIQFEKDTSQSDFLAFQKSTKETYGITVTEEDYANLKKGFETLSKDVELYGTTSPQYRIAYCDHIFVGKVTEHIGNYQVNSSTDSYPIPYNRYHIEVIDLVKGPALENKIVLNQSGGYYTEEGLEKKLKGTKVSKDAFEKDENGYYGFLGADDSILQEGEVYLFMTVTQDDGYCTIFYPDYRILLENYDQNSDDFEEVLMYKKLAESGIKDYFRFRPIANEEIEKRSILA</sequence>
<evidence type="ECO:0000313" key="2">
    <source>
        <dbReference type="Proteomes" id="UP001302978"/>
    </source>
</evidence>
<name>A0AA96V945_9EURY</name>
<dbReference type="Proteomes" id="UP001302978">
    <property type="component" value="Chromosome"/>
</dbReference>
<proteinExistence type="predicted"/>